<name>A0A1B6DBG5_9HEMI</name>
<organism evidence="1">
    <name type="scientific">Clastoptera arizonana</name>
    <name type="common">Arizona spittle bug</name>
    <dbReference type="NCBI Taxonomy" id="38151"/>
    <lineage>
        <taxon>Eukaryota</taxon>
        <taxon>Metazoa</taxon>
        <taxon>Ecdysozoa</taxon>
        <taxon>Arthropoda</taxon>
        <taxon>Hexapoda</taxon>
        <taxon>Insecta</taxon>
        <taxon>Pterygota</taxon>
        <taxon>Neoptera</taxon>
        <taxon>Paraneoptera</taxon>
        <taxon>Hemiptera</taxon>
        <taxon>Auchenorrhyncha</taxon>
        <taxon>Cercopoidea</taxon>
        <taxon>Clastopteridae</taxon>
        <taxon>Clastoptera</taxon>
    </lineage>
</organism>
<gene>
    <name evidence="1" type="ORF">g.6012</name>
</gene>
<evidence type="ECO:0000313" key="1">
    <source>
        <dbReference type="EMBL" id="JAS23033.1"/>
    </source>
</evidence>
<feature type="non-terminal residue" evidence="1">
    <location>
        <position position="1"/>
    </location>
</feature>
<dbReference type="EMBL" id="GEDC01014265">
    <property type="protein sequence ID" value="JAS23033.1"/>
    <property type="molecule type" value="Transcribed_RNA"/>
</dbReference>
<feature type="non-terminal residue" evidence="1">
    <location>
        <position position="115"/>
    </location>
</feature>
<accession>A0A1B6DBG5</accession>
<protein>
    <submittedName>
        <fullName evidence="1">Uncharacterized protein</fullName>
    </submittedName>
</protein>
<sequence length="115" mass="13076">HFIDILHTDGQNWADRRVVQKPIYRVKPIETKTKDRSACSKVVLKNRGIRKENHGITSVISLPVLVSTKNPKTIAVPLKGSRLYNLTEESSLNILTKYYTTVSQCVSELARKKEN</sequence>
<dbReference type="AlphaFoldDB" id="A0A1B6DBG5"/>
<proteinExistence type="predicted"/>
<reference evidence="1" key="1">
    <citation type="submission" date="2015-12" db="EMBL/GenBank/DDBJ databases">
        <title>De novo transcriptome assembly of four potential Pierce s Disease insect vectors from Arizona vineyards.</title>
        <authorList>
            <person name="Tassone E.E."/>
        </authorList>
    </citation>
    <scope>NUCLEOTIDE SEQUENCE</scope>
</reference>